<dbReference type="Proteomes" id="UP000499080">
    <property type="component" value="Unassembled WGS sequence"/>
</dbReference>
<dbReference type="EMBL" id="BGPR01067621">
    <property type="protein sequence ID" value="GBO41794.1"/>
    <property type="molecule type" value="Genomic_DNA"/>
</dbReference>
<gene>
    <name evidence="2" type="ORF">AVEN_123700_1</name>
    <name evidence="1" type="ORF">AVEN_237827_1</name>
</gene>
<keyword evidence="3" id="KW-1185">Reference proteome</keyword>
<protein>
    <submittedName>
        <fullName evidence="1">Uncharacterized protein</fullName>
    </submittedName>
</protein>
<accession>A0A4Y2WYT4</accession>
<dbReference type="EMBL" id="BGPR01067630">
    <property type="protein sequence ID" value="GBO41798.1"/>
    <property type="molecule type" value="Genomic_DNA"/>
</dbReference>
<proteinExistence type="predicted"/>
<organism evidence="1 3">
    <name type="scientific">Araneus ventricosus</name>
    <name type="common">Orbweaver spider</name>
    <name type="synonym">Epeira ventricosa</name>
    <dbReference type="NCBI Taxonomy" id="182803"/>
    <lineage>
        <taxon>Eukaryota</taxon>
        <taxon>Metazoa</taxon>
        <taxon>Ecdysozoa</taxon>
        <taxon>Arthropoda</taxon>
        <taxon>Chelicerata</taxon>
        <taxon>Arachnida</taxon>
        <taxon>Araneae</taxon>
        <taxon>Araneomorphae</taxon>
        <taxon>Entelegynae</taxon>
        <taxon>Araneoidea</taxon>
        <taxon>Araneidae</taxon>
        <taxon>Araneus</taxon>
    </lineage>
</organism>
<evidence type="ECO:0000313" key="3">
    <source>
        <dbReference type="Proteomes" id="UP000499080"/>
    </source>
</evidence>
<name>A0A4Y2WYT4_ARAVE</name>
<reference evidence="1 3" key="1">
    <citation type="journal article" date="2019" name="Sci. Rep.">
        <title>Orb-weaving spider Araneus ventricosus genome elucidates the spidroin gene catalogue.</title>
        <authorList>
            <person name="Kono N."/>
            <person name="Nakamura H."/>
            <person name="Ohtoshi R."/>
            <person name="Moran D.A.P."/>
            <person name="Shinohara A."/>
            <person name="Yoshida Y."/>
            <person name="Fujiwara M."/>
            <person name="Mori M."/>
            <person name="Tomita M."/>
            <person name="Arakawa K."/>
        </authorList>
    </citation>
    <scope>NUCLEOTIDE SEQUENCE [LARGE SCALE GENOMIC DNA]</scope>
</reference>
<feature type="non-terminal residue" evidence="1">
    <location>
        <position position="50"/>
    </location>
</feature>
<sequence>MRMNRYDMCPAGDNKHLWIFQSLAPPPTQISLLQQIPVYDPLLSPIPDPE</sequence>
<evidence type="ECO:0000313" key="2">
    <source>
        <dbReference type="EMBL" id="GBO41798.1"/>
    </source>
</evidence>
<dbReference type="AlphaFoldDB" id="A0A4Y2WYT4"/>
<evidence type="ECO:0000313" key="1">
    <source>
        <dbReference type="EMBL" id="GBO41794.1"/>
    </source>
</evidence>
<comment type="caution">
    <text evidence="1">The sequence shown here is derived from an EMBL/GenBank/DDBJ whole genome shotgun (WGS) entry which is preliminary data.</text>
</comment>